<keyword evidence="3" id="KW-1185">Reference proteome</keyword>
<sequence length="147" mass="16951">MASTSSTFQQMILLRLCPEYQEHSFIMDNQLYNLLTTVLHPVGFLILVCLLLLMHTSLKSERKILVHERRQFKGDSSLMDTQPYVGIEFGRYQRSFAHPSSYKITAAFLLVPVTTILETAHDRLAHRGLYDFGMPSIAHAYEFDIRV</sequence>
<keyword evidence="1" id="KW-0812">Transmembrane</keyword>
<keyword evidence="1" id="KW-0472">Membrane</keyword>
<keyword evidence="1" id="KW-1133">Transmembrane helix</keyword>
<reference evidence="2 3" key="1">
    <citation type="submission" date="2015-01" db="EMBL/GenBank/DDBJ databases">
        <title>Evolution of Trichinella species and genotypes.</title>
        <authorList>
            <person name="Korhonen P.K."/>
            <person name="Edoardo P."/>
            <person name="Giuseppe L.R."/>
            <person name="Gasser R.B."/>
        </authorList>
    </citation>
    <scope>NUCLEOTIDE SEQUENCE [LARGE SCALE GENOMIC DNA]</scope>
    <source>
        <strain evidence="2">ISS2496</strain>
    </source>
</reference>
<protein>
    <submittedName>
        <fullName evidence="2">Uncharacterized protein</fullName>
    </submittedName>
</protein>
<comment type="caution">
    <text evidence="2">The sequence shown here is derived from an EMBL/GenBank/DDBJ whole genome shotgun (WGS) entry which is preliminary data.</text>
</comment>
<accession>A0A0V0YYV4</accession>
<organism evidence="2 3">
    <name type="scientific">Trichinella patagoniensis</name>
    <dbReference type="NCBI Taxonomy" id="990121"/>
    <lineage>
        <taxon>Eukaryota</taxon>
        <taxon>Metazoa</taxon>
        <taxon>Ecdysozoa</taxon>
        <taxon>Nematoda</taxon>
        <taxon>Enoplea</taxon>
        <taxon>Dorylaimia</taxon>
        <taxon>Trichinellida</taxon>
        <taxon>Trichinellidae</taxon>
        <taxon>Trichinella</taxon>
    </lineage>
</organism>
<evidence type="ECO:0000313" key="2">
    <source>
        <dbReference type="EMBL" id="KRY05509.1"/>
    </source>
</evidence>
<feature type="transmembrane region" description="Helical" evidence="1">
    <location>
        <begin position="31"/>
        <end position="53"/>
    </location>
</feature>
<proteinExistence type="predicted"/>
<dbReference type="Proteomes" id="UP000054783">
    <property type="component" value="Unassembled WGS sequence"/>
</dbReference>
<gene>
    <name evidence="2" type="ORF">T12_7007</name>
</gene>
<name>A0A0V0YYV4_9BILA</name>
<evidence type="ECO:0000256" key="1">
    <source>
        <dbReference type="SAM" id="Phobius"/>
    </source>
</evidence>
<dbReference type="EMBL" id="JYDQ01001268">
    <property type="protein sequence ID" value="KRY05509.1"/>
    <property type="molecule type" value="Genomic_DNA"/>
</dbReference>
<dbReference type="AlphaFoldDB" id="A0A0V0YYV4"/>
<evidence type="ECO:0000313" key="3">
    <source>
        <dbReference type="Proteomes" id="UP000054783"/>
    </source>
</evidence>